<dbReference type="AlphaFoldDB" id="X0YDY7"/>
<proteinExistence type="predicted"/>
<organism evidence="4">
    <name type="scientific">marine sediment metagenome</name>
    <dbReference type="NCBI Taxonomy" id="412755"/>
    <lineage>
        <taxon>unclassified sequences</taxon>
        <taxon>metagenomes</taxon>
        <taxon>ecological metagenomes</taxon>
    </lineage>
</organism>
<dbReference type="SUPFAM" id="SSF52218">
    <property type="entry name" value="Flavoproteins"/>
    <property type="match status" value="1"/>
</dbReference>
<comment type="caution">
    <text evidence="4">The sequence shown here is derived from an EMBL/GenBank/DDBJ whole genome shotgun (WGS) entry which is preliminary data.</text>
</comment>
<protein>
    <recommendedName>
        <fullName evidence="3">NADPH-dependent FMN reductase-like domain-containing protein</fullName>
    </recommendedName>
</protein>
<keyword evidence="2" id="KW-0288">FMN</keyword>
<dbReference type="Pfam" id="PF03358">
    <property type="entry name" value="FMN_red"/>
    <property type="match status" value="1"/>
</dbReference>
<dbReference type="EMBL" id="BART01007100">
    <property type="protein sequence ID" value="GAG54080.1"/>
    <property type="molecule type" value="Genomic_DNA"/>
</dbReference>
<dbReference type="GO" id="GO:0016491">
    <property type="term" value="F:oxidoreductase activity"/>
    <property type="evidence" value="ECO:0007669"/>
    <property type="project" value="InterPro"/>
</dbReference>
<dbReference type="InterPro" id="IPR029039">
    <property type="entry name" value="Flavoprotein-like_sf"/>
</dbReference>
<evidence type="ECO:0000256" key="1">
    <source>
        <dbReference type="ARBA" id="ARBA00022630"/>
    </source>
</evidence>
<accession>X0YDY7</accession>
<evidence type="ECO:0000256" key="2">
    <source>
        <dbReference type="ARBA" id="ARBA00022643"/>
    </source>
</evidence>
<gene>
    <name evidence="4" type="ORF">S01H4_16212</name>
</gene>
<dbReference type="Gene3D" id="3.40.50.360">
    <property type="match status" value="1"/>
</dbReference>
<feature type="domain" description="NADPH-dependent FMN reductase-like" evidence="3">
    <location>
        <begin position="1"/>
        <end position="148"/>
    </location>
</feature>
<evidence type="ECO:0000259" key="3">
    <source>
        <dbReference type="Pfam" id="PF03358"/>
    </source>
</evidence>
<dbReference type="PANTHER" id="PTHR43278:SF1">
    <property type="entry name" value="IRON-SULFUR FLAVOPROTEIN MJ1083"/>
    <property type="match status" value="1"/>
</dbReference>
<sequence>MNVIGISGTPRKDGNSEILLRYALKPFENNGWNVKIFLLSQLTINPCKACDSCRENGICIINDDMQGIYDAFRWCNAIIISSPVYSRNVSSQLLSILDRHYAVNIERPLEGKVGGAIAVGRGTCGGQVITINAIYTWMLSCGIICVPGELNGVTAVADKPSDILNQENRLKQAEILGLNILKVAKQIHS</sequence>
<reference evidence="4" key="1">
    <citation type="journal article" date="2014" name="Front. Microbiol.">
        <title>High frequency of phylogenetically diverse reductive dehalogenase-homologous genes in deep subseafloor sedimentary metagenomes.</title>
        <authorList>
            <person name="Kawai M."/>
            <person name="Futagami T."/>
            <person name="Toyoda A."/>
            <person name="Takaki Y."/>
            <person name="Nishi S."/>
            <person name="Hori S."/>
            <person name="Arai W."/>
            <person name="Tsubouchi T."/>
            <person name="Morono Y."/>
            <person name="Uchiyama I."/>
            <person name="Ito T."/>
            <person name="Fujiyama A."/>
            <person name="Inagaki F."/>
            <person name="Takami H."/>
        </authorList>
    </citation>
    <scope>NUCLEOTIDE SEQUENCE</scope>
    <source>
        <strain evidence="4">Expedition CK06-06</strain>
    </source>
</reference>
<dbReference type="InterPro" id="IPR051796">
    <property type="entry name" value="ISF_SsuE-like"/>
</dbReference>
<dbReference type="InterPro" id="IPR005025">
    <property type="entry name" value="FMN_Rdtase-like_dom"/>
</dbReference>
<name>X0YDY7_9ZZZZ</name>
<evidence type="ECO:0000313" key="4">
    <source>
        <dbReference type="EMBL" id="GAG54080.1"/>
    </source>
</evidence>
<dbReference type="PANTHER" id="PTHR43278">
    <property type="entry name" value="NAD(P)H-DEPENDENT FMN-CONTAINING OXIDOREDUCTASE YWQN-RELATED"/>
    <property type="match status" value="1"/>
</dbReference>
<keyword evidence="1" id="KW-0285">Flavoprotein</keyword>